<organism evidence="1 2">
    <name type="scientific">Penicillium capsulatum</name>
    <dbReference type="NCBI Taxonomy" id="69766"/>
    <lineage>
        <taxon>Eukaryota</taxon>
        <taxon>Fungi</taxon>
        <taxon>Dikarya</taxon>
        <taxon>Ascomycota</taxon>
        <taxon>Pezizomycotina</taxon>
        <taxon>Eurotiomycetes</taxon>
        <taxon>Eurotiomycetidae</taxon>
        <taxon>Eurotiales</taxon>
        <taxon>Aspergillaceae</taxon>
        <taxon>Penicillium</taxon>
    </lineage>
</organism>
<evidence type="ECO:0000313" key="2">
    <source>
        <dbReference type="Proteomes" id="UP001146351"/>
    </source>
</evidence>
<sequence>MQPSLGLQVSVASQLPIFNTQPPSSLTLKVSIENQAPSPVTVLKWGTPLDTRAGVLGIFQISDTDNGQTLPTEIIKISRKLPASAEDLVEIPASHTMDHLVTIPGLSLEEGHHYSVQAQGIWHAVWDEPLANVSVSQLTDLTGAQRGEYLSNVALLQVE</sequence>
<comment type="caution">
    <text evidence="1">The sequence shown here is derived from an EMBL/GenBank/DDBJ whole genome shotgun (WGS) entry which is preliminary data.</text>
</comment>
<protein>
    <submittedName>
        <fullName evidence="1">Uncharacterized protein</fullName>
    </submittedName>
</protein>
<reference evidence="1" key="2">
    <citation type="journal article" date="2023" name="IMA Fungus">
        <title>Comparative genomic study of the Penicillium genus elucidates a diverse pangenome and 15 lateral gene transfer events.</title>
        <authorList>
            <person name="Petersen C."/>
            <person name="Sorensen T."/>
            <person name="Nielsen M.R."/>
            <person name="Sondergaard T.E."/>
            <person name="Sorensen J.L."/>
            <person name="Fitzpatrick D.A."/>
            <person name="Frisvad J.C."/>
            <person name="Nielsen K.L."/>
        </authorList>
    </citation>
    <scope>NUCLEOTIDE SEQUENCE</scope>
    <source>
        <strain evidence="1">IBT 21917</strain>
    </source>
</reference>
<dbReference type="AlphaFoldDB" id="A0A9W9IJ08"/>
<proteinExistence type="predicted"/>
<keyword evidence="2" id="KW-1185">Reference proteome</keyword>
<dbReference type="OrthoDB" id="4664297at2759"/>
<reference evidence="1" key="1">
    <citation type="submission" date="2022-11" db="EMBL/GenBank/DDBJ databases">
        <authorList>
            <person name="Petersen C."/>
        </authorList>
    </citation>
    <scope>NUCLEOTIDE SEQUENCE</scope>
    <source>
        <strain evidence="1">IBT 21917</strain>
    </source>
</reference>
<gene>
    <name evidence="1" type="ORF">N7492_002675</name>
</gene>
<dbReference type="Gene3D" id="2.60.40.2970">
    <property type="match status" value="1"/>
</dbReference>
<dbReference type="EMBL" id="JAPQKO010000002">
    <property type="protein sequence ID" value="KAJ5179465.1"/>
    <property type="molecule type" value="Genomic_DNA"/>
</dbReference>
<dbReference type="Proteomes" id="UP001146351">
    <property type="component" value="Unassembled WGS sequence"/>
</dbReference>
<name>A0A9W9IJ08_9EURO</name>
<accession>A0A9W9IJ08</accession>
<evidence type="ECO:0000313" key="1">
    <source>
        <dbReference type="EMBL" id="KAJ5179465.1"/>
    </source>
</evidence>